<feature type="domain" description="N-acetyltransferase" evidence="4">
    <location>
        <begin position="17"/>
        <end position="174"/>
    </location>
</feature>
<keyword evidence="2 5" id="KW-0808">Transferase</keyword>
<dbReference type="PANTHER" id="PTHR10545:SF29">
    <property type="entry name" value="GH14572P-RELATED"/>
    <property type="match status" value="1"/>
</dbReference>
<evidence type="ECO:0000256" key="1">
    <source>
        <dbReference type="ARBA" id="ARBA00008694"/>
    </source>
</evidence>
<dbReference type="PANTHER" id="PTHR10545">
    <property type="entry name" value="DIAMINE N-ACETYLTRANSFERASE"/>
    <property type="match status" value="1"/>
</dbReference>
<dbReference type="SUPFAM" id="SSF55729">
    <property type="entry name" value="Acyl-CoA N-acyltransferases (Nat)"/>
    <property type="match status" value="1"/>
</dbReference>
<dbReference type="Gene3D" id="3.40.630.30">
    <property type="match status" value="1"/>
</dbReference>
<accession>A0A7S7NPN0</accession>
<evidence type="ECO:0000256" key="2">
    <source>
        <dbReference type="ARBA" id="ARBA00022679"/>
    </source>
</evidence>
<dbReference type="InterPro" id="IPR016181">
    <property type="entry name" value="Acyl_CoA_acyltransferase"/>
</dbReference>
<organism evidence="5 6">
    <name type="scientific">Paludibaculum fermentans</name>
    <dbReference type="NCBI Taxonomy" id="1473598"/>
    <lineage>
        <taxon>Bacteria</taxon>
        <taxon>Pseudomonadati</taxon>
        <taxon>Acidobacteriota</taxon>
        <taxon>Terriglobia</taxon>
        <taxon>Bryobacterales</taxon>
        <taxon>Bryobacteraceae</taxon>
        <taxon>Paludibaculum</taxon>
    </lineage>
</organism>
<evidence type="ECO:0000313" key="6">
    <source>
        <dbReference type="Proteomes" id="UP000593892"/>
    </source>
</evidence>
<dbReference type="KEGG" id="pfer:IRI77_32770"/>
<dbReference type="InterPro" id="IPR051016">
    <property type="entry name" value="Diverse_Substrate_AcTransf"/>
</dbReference>
<dbReference type="InterPro" id="IPR000182">
    <property type="entry name" value="GNAT_dom"/>
</dbReference>
<keyword evidence="3" id="KW-0012">Acyltransferase</keyword>
<dbReference type="AlphaFoldDB" id="A0A7S7NPN0"/>
<keyword evidence="6" id="KW-1185">Reference proteome</keyword>
<name>A0A7S7NPN0_PALFE</name>
<proteinExistence type="inferred from homology"/>
<dbReference type="FunFam" id="3.40.630.30:FF:000064">
    <property type="entry name" value="GNAT family acetyltransferase"/>
    <property type="match status" value="1"/>
</dbReference>
<dbReference type="CDD" id="cd04301">
    <property type="entry name" value="NAT_SF"/>
    <property type="match status" value="1"/>
</dbReference>
<dbReference type="PROSITE" id="PS51186">
    <property type="entry name" value="GNAT"/>
    <property type="match status" value="1"/>
</dbReference>
<comment type="similarity">
    <text evidence="1">Belongs to the acetyltransferase family.</text>
</comment>
<dbReference type="Pfam" id="PF00583">
    <property type="entry name" value="Acetyltransf_1"/>
    <property type="match status" value="1"/>
</dbReference>
<protein>
    <submittedName>
        <fullName evidence="5">GNAT family N-acetyltransferase</fullName>
    </submittedName>
</protein>
<gene>
    <name evidence="5" type="ORF">IRI77_32770</name>
</gene>
<sequence>MAARKKPKAWPRLDRMLEVRRASAAEAPILLDLIRALADYEKLDPPTPEAQGRLVQDIFGDKPRLDAFLAFVDGQPAGYALVLETYSSFLALPTLYLEDIFVKTDFRGQGAGAALFREMVAEAHRRGCGRMEWVVLDWNRLAQDFYAKFGAKHLNDWMTMRLVQDDFAQILKKD</sequence>
<evidence type="ECO:0000259" key="4">
    <source>
        <dbReference type="PROSITE" id="PS51186"/>
    </source>
</evidence>
<dbReference type="GO" id="GO:0008080">
    <property type="term" value="F:N-acetyltransferase activity"/>
    <property type="evidence" value="ECO:0007669"/>
    <property type="project" value="TreeGrafter"/>
</dbReference>
<dbReference type="EMBL" id="CP063849">
    <property type="protein sequence ID" value="QOY87476.1"/>
    <property type="molecule type" value="Genomic_DNA"/>
</dbReference>
<evidence type="ECO:0000313" key="5">
    <source>
        <dbReference type="EMBL" id="QOY87476.1"/>
    </source>
</evidence>
<reference evidence="5 6" key="1">
    <citation type="submission" date="2020-10" db="EMBL/GenBank/DDBJ databases">
        <title>Complete genome sequence of Paludibaculum fermentans P105T, a facultatively anaerobic acidobacterium capable of dissimilatory Fe(III) reduction.</title>
        <authorList>
            <person name="Dedysh S.N."/>
            <person name="Beletsky A.V."/>
            <person name="Kulichevskaya I.S."/>
            <person name="Mardanov A.V."/>
            <person name="Ravin N.V."/>
        </authorList>
    </citation>
    <scope>NUCLEOTIDE SEQUENCE [LARGE SCALE GENOMIC DNA]</scope>
    <source>
        <strain evidence="5 6">P105</strain>
    </source>
</reference>
<dbReference type="Proteomes" id="UP000593892">
    <property type="component" value="Chromosome"/>
</dbReference>
<evidence type="ECO:0000256" key="3">
    <source>
        <dbReference type="ARBA" id="ARBA00023315"/>
    </source>
</evidence>